<accession>A0AAW8DE89</accession>
<keyword evidence="2" id="KW-0732">Signal</keyword>
<evidence type="ECO:0008006" key="7">
    <source>
        <dbReference type="Google" id="ProtNLM"/>
    </source>
</evidence>
<dbReference type="RefSeq" id="WP_059388055.1">
    <property type="nucleotide sequence ID" value="NZ_JAUSRG010000008.1"/>
</dbReference>
<evidence type="ECO:0000256" key="2">
    <source>
        <dbReference type="SAM" id="SignalP"/>
    </source>
</evidence>
<evidence type="ECO:0000313" key="6">
    <source>
        <dbReference type="Proteomes" id="UP001242995"/>
    </source>
</evidence>
<evidence type="ECO:0000256" key="1">
    <source>
        <dbReference type="SAM" id="MobiDB-lite"/>
    </source>
</evidence>
<dbReference type="Proteomes" id="UP001230951">
    <property type="component" value="Unassembled WGS sequence"/>
</dbReference>
<proteinExistence type="predicted"/>
<feature type="signal peptide" evidence="2">
    <location>
        <begin position="1"/>
        <end position="20"/>
    </location>
</feature>
<feature type="region of interest" description="Disordered" evidence="1">
    <location>
        <begin position="27"/>
        <end position="48"/>
    </location>
</feature>
<keyword evidence="5" id="KW-1185">Reference proteome</keyword>
<dbReference type="AlphaFoldDB" id="A0AAW8DE89"/>
<gene>
    <name evidence="3" type="ORF">J2S90_002991</name>
    <name evidence="4" type="ORF">J2S93_003069</name>
</gene>
<dbReference type="Proteomes" id="UP001242995">
    <property type="component" value="Unassembled WGS sequence"/>
</dbReference>
<protein>
    <recommendedName>
        <fullName evidence="7">DUF3558 domain-containing protein</fullName>
    </recommendedName>
</protein>
<reference evidence="3 5" key="1">
    <citation type="submission" date="2023-07" db="EMBL/GenBank/DDBJ databases">
        <title>Sorghum-associated microbial communities from plants grown in Nebraska, USA.</title>
        <authorList>
            <person name="Schachtman D."/>
        </authorList>
    </citation>
    <scope>NUCLEOTIDE SEQUENCE</scope>
    <source>
        <strain evidence="3">DS1006</strain>
        <strain evidence="4 5">DS1016</strain>
    </source>
</reference>
<feature type="chain" id="PRO_5043835487" description="DUF3558 domain-containing protein" evidence="2">
    <location>
        <begin position="21"/>
        <end position="187"/>
    </location>
</feature>
<sequence>MQLRGAAGLAVITLSLSGCAPLLPMIHPSPAPSPSSSGPSGKIPVTGQPSAQFCENAGTYLSKFPDLPLYGPHPETQEATGFLSCWYTVDGDPYHPRVTLEALTLKNDDDRAVFTEQCDGGKLGPGTVKIIANWTQDRHWSAWIAAHDSSYSEAILCTPDQIYTASVTYVPGATADDALATIMAAID</sequence>
<name>A0AAW8DE89_9MICC</name>
<evidence type="ECO:0000313" key="4">
    <source>
        <dbReference type="EMBL" id="MDQ0181631.1"/>
    </source>
</evidence>
<organism evidence="3 6">
    <name type="scientific">Arthrobacter bambusae</name>
    <dbReference type="NCBI Taxonomy" id="1338426"/>
    <lineage>
        <taxon>Bacteria</taxon>
        <taxon>Bacillati</taxon>
        <taxon>Actinomycetota</taxon>
        <taxon>Actinomycetes</taxon>
        <taxon>Micrococcales</taxon>
        <taxon>Micrococcaceae</taxon>
        <taxon>Arthrobacter</taxon>
    </lineage>
</organism>
<evidence type="ECO:0000313" key="5">
    <source>
        <dbReference type="Proteomes" id="UP001230951"/>
    </source>
</evidence>
<comment type="caution">
    <text evidence="3">The sequence shown here is derived from an EMBL/GenBank/DDBJ whole genome shotgun (WGS) entry which is preliminary data.</text>
</comment>
<evidence type="ECO:0000313" key="3">
    <source>
        <dbReference type="EMBL" id="MDP9906020.1"/>
    </source>
</evidence>
<dbReference type="EMBL" id="JAUSRG010000008">
    <property type="protein sequence ID" value="MDP9906020.1"/>
    <property type="molecule type" value="Genomic_DNA"/>
</dbReference>
<dbReference type="EMBL" id="JAUSTF010000006">
    <property type="protein sequence ID" value="MDQ0181631.1"/>
    <property type="molecule type" value="Genomic_DNA"/>
</dbReference>
<dbReference type="PROSITE" id="PS51257">
    <property type="entry name" value="PROKAR_LIPOPROTEIN"/>
    <property type="match status" value="1"/>
</dbReference>